<accession>A0A6J5BHM6</accession>
<evidence type="ECO:0000256" key="1">
    <source>
        <dbReference type="SAM" id="MobiDB-lite"/>
    </source>
</evidence>
<reference evidence="2 3" key="1">
    <citation type="submission" date="2020-04" db="EMBL/GenBank/DDBJ databases">
        <authorList>
            <person name="De Canck E."/>
        </authorList>
    </citation>
    <scope>NUCLEOTIDE SEQUENCE [LARGE SCALE GENOMIC DNA]</scope>
    <source>
        <strain evidence="2 3">LMG 27174</strain>
    </source>
</reference>
<sequence>MRLFLFTREASPRERVVFFERRRLLPRTTPFFYMPRRSHRFTYCSRFAPHNRHPFTLSQFYHAARNYITRARPFPTPDIFKVSGGASPTSRDGQGCAEVVADAARADSGRLQAWMQSPAQTNPSQCLSMSRSSRSPVQLPLRPRRSAVARSSGRQAWLAIPVVRRAGGKPALLLRPAASRLFHCRCWPPLIAMLAPVTKAASREHR</sequence>
<protein>
    <submittedName>
        <fullName evidence="2">Uncharacterized protein</fullName>
    </submittedName>
</protein>
<dbReference type="AlphaFoldDB" id="A0A6J5BHM6"/>
<evidence type="ECO:0000313" key="3">
    <source>
        <dbReference type="Proteomes" id="UP000494205"/>
    </source>
</evidence>
<feature type="region of interest" description="Disordered" evidence="1">
    <location>
        <begin position="120"/>
        <end position="141"/>
    </location>
</feature>
<dbReference type="EMBL" id="CADIJZ010000014">
    <property type="protein sequence ID" value="CAB3704962.1"/>
    <property type="molecule type" value="Genomic_DNA"/>
</dbReference>
<name>A0A6J5BHM6_9BURK</name>
<gene>
    <name evidence="2" type="ORF">LMG27174_03883</name>
</gene>
<proteinExistence type="predicted"/>
<organism evidence="2 3">
    <name type="scientific">Paraburkholderia rhynchosiae</name>
    <dbReference type="NCBI Taxonomy" id="487049"/>
    <lineage>
        <taxon>Bacteria</taxon>
        <taxon>Pseudomonadati</taxon>
        <taxon>Pseudomonadota</taxon>
        <taxon>Betaproteobacteria</taxon>
        <taxon>Burkholderiales</taxon>
        <taxon>Burkholderiaceae</taxon>
        <taxon>Paraburkholderia</taxon>
    </lineage>
</organism>
<dbReference type="Proteomes" id="UP000494205">
    <property type="component" value="Unassembled WGS sequence"/>
</dbReference>
<evidence type="ECO:0000313" key="2">
    <source>
        <dbReference type="EMBL" id="CAB3704962.1"/>
    </source>
</evidence>